<proteinExistence type="predicted"/>
<evidence type="ECO:0000313" key="2">
    <source>
        <dbReference type="Proteomes" id="UP001054837"/>
    </source>
</evidence>
<protein>
    <submittedName>
        <fullName evidence="1">Uncharacterized protein</fullName>
    </submittedName>
</protein>
<dbReference type="EMBL" id="BPLQ01004772">
    <property type="protein sequence ID" value="GIY10598.1"/>
    <property type="molecule type" value="Genomic_DNA"/>
</dbReference>
<gene>
    <name evidence="1" type="ORF">CDAR_92011</name>
</gene>
<sequence length="94" mass="10014">MSDREGATRPKHPLLLASCLGASAAKGCAVLGLMPADPHATLVVTQSPTRRGRMCGIGPSKKHAVLKTAASALRLLPPNKSMVPKYAKTHIWRY</sequence>
<dbReference type="Proteomes" id="UP001054837">
    <property type="component" value="Unassembled WGS sequence"/>
</dbReference>
<reference evidence="1 2" key="1">
    <citation type="submission" date="2021-06" db="EMBL/GenBank/DDBJ databases">
        <title>Caerostris darwini draft genome.</title>
        <authorList>
            <person name="Kono N."/>
            <person name="Arakawa K."/>
        </authorList>
    </citation>
    <scope>NUCLEOTIDE SEQUENCE [LARGE SCALE GENOMIC DNA]</scope>
</reference>
<accession>A0AAV4QKL4</accession>
<keyword evidence="2" id="KW-1185">Reference proteome</keyword>
<comment type="caution">
    <text evidence="1">The sequence shown here is derived from an EMBL/GenBank/DDBJ whole genome shotgun (WGS) entry which is preliminary data.</text>
</comment>
<name>A0AAV4QKL4_9ARAC</name>
<organism evidence="1 2">
    <name type="scientific">Caerostris darwini</name>
    <dbReference type="NCBI Taxonomy" id="1538125"/>
    <lineage>
        <taxon>Eukaryota</taxon>
        <taxon>Metazoa</taxon>
        <taxon>Ecdysozoa</taxon>
        <taxon>Arthropoda</taxon>
        <taxon>Chelicerata</taxon>
        <taxon>Arachnida</taxon>
        <taxon>Araneae</taxon>
        <taxon>Araneomorphae</taxon>
        <taxon>Entelegynae</taxon>
        <taxon>Araneoidea</taxon>
        <taxon>Araneidae</taxon>
        <taxon>Caerostris</taxon>
    </lineage>
</organism>
<evidence type="ECO:0000313" key="1">
    <source>
        <dbReference type="EMBL" id="GIY10598.1"/>
    </source>
</evidence>
<dbReference type="AlphaFoldDB" id="A0AAV4QKL4"/>